<dbReference type="EMBL" id="CYYW01000026">
    <property type="protein sequence ID" value="CUO60195.1"/>
    <property type="molecule type" value="Genomic_DNA"/>
</dbReference>
<dbReference type="Pfam" id="PF07963">
    <property type="entry name" value="N_methyl"/>
    <property type="match status" value="1"/>
</dbReference>
<proteinExistence type="predicted"/>
<dbReference type="NCBIfam" id="TIGR02532">
    <property type="entry name" value="IV_pilin_GFxxxE"/>
    <property type="match status" value="1"/>
</dbReference>
<accession>A0A174GID7</accession>
<keyword evidence="1" id="KW-0812">Transmembrane</keyword>
<keyword evidence="1" id="KW-0472">Membrane</keyword>
<dbReference type="RefSeq" id="WP_055224997.1">
    <property type="nucleotide sequence ID" value="NZ_CYYW01000026.1"/>
</dbReference>
<evidence type="ECO:0000256" key="1">
    <source>
        <dbReference type="SAM" id="Phobius"/>
    </source>
</evidence>
<protein>
    <submittedName>
        <fullName evidence="2">Tfp pilus assembly protein PilW</fullName>
    </submittedName>
</protein>
<gene>
    <name evidence="2" type="ORF">ERS852417_02672</name>
</gene>
<feature type="transmembrane region" description="Helical" evidence="1">
    <location>
        <begin position="20"/>
        <end position="42"/>
    </location>
</feature>
<keyword evidence="1" id="KW-1133">Transmembrane helix</keyword>
<dbReference type="InterPro" id="IPR045584">
    <property type="entry name" value="Pilin-like"/>
</dbReference>
<name>A0A174GID7_9FIRM</name>
<dbReference type="SUPFAM" id="SSF54523">
    <property type="entry name" value="Pili subunits"/>
    <property type="match status" value="1"/>
</dbReference>
<sequence length="494" mass="54718">MKLLRRMNKSNNRKNSGFTLVELVIVMAIMGILGLAVAGFIGTSTKQYKYASKDVDLQYEAQLTMNQIGDLIIDAQKGVKYEPATVAAPVEVASAAPEAGYIATASAEEASSEEASSEETSSDSKLIIYNKDCTYYIIYRPSEHKIYLRKDTLDPATGAVKADGQGKESLMAENVTGFTPDLSEAESKNSVGIVVDFKAGDKKYTSKQNFTMRNKVPTGADVEYVAPAEPKGIRIYYKGKDVTNGTVYYEMKKTNNNLKFTDKILGGKYDSKNVTWDHSGNKNGGNFNANGDVYNVELMDNETTDQFVITVTSKDDTSLTAKVTVNVAHPINILHCDADKHFNLGQTHQLFIDEWELKNSSLNGKYQVKDFVWHMEVESVSSTGATEHKGDISFRMGDDGKLIYGPEGNGEPDGIFKFSSNEIAGETGAEGHEDDPKYRNYLNYHIVDGNQNEKMHITLGKNFFVGEKLNISVWLGLEEESGFKSNTITFYTYY</sequence>
<dbReference type="Proteomes" id="UP000095384">
    <property type="component" value="Unassembled WGS sequence"/>
</dbReference>
<evidence type="ECO:0000313" key="3">
    <source>
        <dbReference type="Proteomes" id="UP000095384"/>
    </source>
</evidence>
<organism evidence="2 3">
    <name type="scientific">Agathobacter rectalis</name>
    <dbReference type="NCBI Taxonomy" id="39491"/>
    <lineage>
        <taxon>Bacteria</taxon>
        <taxon>Bacillati</taxon>
        <taxon>Bacillota</taxon>
        <taxon>Clostridia</taxon>
        <taxon>Lachnospirales</taxon>
        <taxon>Lachnospiraceae</taxon>
        <taxon>Agathobacter</taxon>
    </lineage>
</organism>
<evidence type="ECO:0000313" key="2">
    <source>
        <dbReference type="EMBL" id="CUO60195.1"/>
    </source>
</evidence>
<dbReference type="PROSITE" id="PS00409">
    <property type="entry name" value="PROKAR_NTER_METHYL"/>
    <property type="match status" value="1"/>
</dbReference>
<dbReference type="AlphaFoldDB" id="A0A174GID7"/>
<reference evidence="2 3" key="1">
    <citation type="submission" date="2015-09" db="EMBL/GenBank/DDBJ databases">
        <authorList>
            <consortium name="Pathogen Informatics"/>
        </authorList>
    </citation>
    <scope>NUCLEOTIDE SEQUENCE [LARGE SCALE GENOMIC DNA]</scope>
    <source>
        <strain evidence="2 3">2789STDY5608860</strain>
    </source>
</reference>
<dbReference type="InterPro" id="IPR012902">
    <property type="entry name" value="N_methyl_site"/>
</dbReference>